<dbReference type="GO" id="GO:0005525">
    <property type="term" value="F:GTP binding"/>
    <property type="evidence" value="ECO:0007669"/>
    <property type="project" value="UniProtKB-KW"/>
</dbReference>
<comment type="caution">
    <text evidence="12">The sequence shown here is derived from an EMBL/GenBank/DDBJ whole genome shotgun (WGS) entry which is preliminary data.</text>
</comment>
<dbReference type="Gene3D" id="3.40.50.300">
    <property type="entry name" value="P-loop containing nucleotide triphosphate hydrolases"/>
    <property type="match status" value="1"/>
</dbReference>
<evidence type="ECO:0000256" key="8">
    <source>
        <dbReference type="ARBA" id="ARBA00023134"/>
    </source>
</evidence>
<organism evidence="12 13">
    <name type="scientific">Smittium megazygosporum</name>
    <dbReference type="NCBI Taxonomy" id="133381"/>
    <lineage>
        <taxon>Eukaryota</taxon>
        <taxon>Fungi</taxon>
        <taxon>Fungi incertae sedis</taxon>
        <taxon>Zoopagomycota</taxon>
        <taxon>Kickxellomycotina</taxon>
        <taxon>Harpellomycetes</taxon>
        <taxon>Harpellales</taxon>
        <taxon>Legeriomycetaceae</taxon>
        <taxon>Smittium</taxon>
    </lineage>
</organism>
<accession>A0A2T9XXZ2</accession>
<dbReference type="InterPro" id="IPR019009">
    <property type="entry name" value="SRP_receptor_beta_su"/>
</dbReference>
<dbReference type="GO" id="GO:0005789">
    <property type="term" value="C:endoplasmic reticulum membrane"/>
    <property type="evidence" value="ECO:0007669"/>
    <property type="project" value="UniProtKB-SubCell"/>
</dbReference>
<keyword evidence="8" id="KW-0342">GTP-binding</keyword>
<evidence type="ECO:0000256" key="5">
    <source>
        <dbReference type="ARBA" id="ARBA00022741"/>
    </source>
</evidence>
<dbReference type="Pfam" id="PF09439">
    <property type="entry name" value="SRPRB"/>
    <property type="match status" value="1"/>
</dbReference>
<evidence type="ECO:0000256" key="11">
    <source>
        <dbReference type="SAM" id="Phobius"/>
    </source>
</evidence>
<keyword evidence="6" id="KW-0256">Endoplasmic reticulum</keyword>
<evidence type="ECO:0000256" key="1">
    <source>
        <dbReference type="ARBA" id="ARBA00004389"/>
    </source>
</evidence>
<keyword evidence="10" id="KW-0675">Receptor</keyword>
<proteinExistence type="inferred from homology"/>
<evidence type="ECO:0000256" key="4">
    <source>
        <dbReference type="ARBA" id="ARBA00022692"/>
    </source>
</evidence>
<keyword evidence="5" id="KW-0547">Nucleotide-binding</keyword>
<keyword evidence="13" id="KW-1185">Reference proteome</keyword>
<evidence type="ECO:0000256" key="6">
    <source>
        <dbReference type="ARBA" id="ARBA00022824"/>
    </source>
</evidence>
<evidence type="ECO:0000313" key="12">
    <source>
        <dbReference type="EMBL" id="PVU84930.1"/>
    </source>
</evidence>
<evidence type="ECO:0000256" key="7">
    <source>
        <dbReference type="ARBA" id="ARBA00022989"/>
    </source>
</evidence>
<evidence type="ECO:0000256" key="10">
    <source>
        <dbReference type="ARBA" id="ARBA00023170"/>
    </source>
</evidence>
<sequence length="198" mass="22244">MSVIETLVWALVVAIFLFLGFITLDRRLDLSTKLGLKPKKKNGFLILGLPDAGKTTIWAWTSMVVNEHEMNIDAMGKNVTVFMADIPGNPKLRTQYTQYLPITKGILFLVDSSTFMQNSKDVADNILRKSRFNALESHGDEGSYQNDGFLGVFDRPFLFSHIPNQVGFIETVFQTSVEKPPVIVGTDKLTSWIIDQID</sequence>
<keyword evidence="4 11" id="KW-0812">Transmembrane</keyword>
<comment type="similarity">
    <text evidence="2">Belongs to the SRP receptor beta subunit family.</text>
</comment>
<dbReference type="EMBL" id="MBFS01003777">
    <property type="protein sequence ID" value="PVU84930.1"/>
    <property type="molecule type" value="Genomic_DNA"/>
</dbReference>
<feature type="transmembrane region" description="Helical" evidence="11">
    <location>
        <begin position="6"/>
        <end position="24"/>
    </location>
</feature>
<evidence type="ECO:0000256" key="9">
    <source>
        <dbReference type="ARBA" id="ARBA00023136"/>
    </source>
</evidence>
<gene>
    <name evidence="12" type="ORF">BB560_007211</name>
</gene>
<dbReference type="Proteomes" id="UP000245609">
    <property type="component" value="Unassembled WGS sequence"/>
</dbReference>
<dbReference type="OrthoDB" id="41266at2759"/>
<evidence type="ECO:0000313" key="13">
    <source>
        <dbReference type="Proteomes" id="UP000245609"/>
    </source>
</evidence>
<keyword evidence="7 11" id="KW-1133">Transmembrane helix</keyword>
<dbReference type="STRING" id="133381.A0A2T9XXZ2"/>
<evidence type="ECO:0000256" key="3">
    <source>
        <dbReference type="ARBA" id="ARBA00020256"/>
    </source>
</evidence>
<protein>
    <recommendedName>
        <fullName evidence="3">Signal recognition particle receptor subunit beta</fullName>
    </recommendedName>
</protein>
<comment type="subcellular location">
    <subcellularLocation>
        <location evidence="1">Endoplasmic reticulum membrane</location>
        <topology evidence="1">Single-pass membrane protein</topology>
    </subcellularLocation>
</comment>
<name>A0A2T9XXZ2_9FUNG</name>
<keyword evidence="9 11" id="KW-0472">Membrane</keyword>
<reference evidence="12 13" key="1">
    <citation type="journal article" date="2018" name="MBio">
        <title>Comparative Genomics Reveals the Core Gene Toolbox for the Fungus-Insect Symbiosis.</title>
        <authorList>
            <person name="Wang Y."/>
            <person name="Stata M."/>
            <person name="Wang W."/>
            <person name="Stajich J.E."/>
            <person name="White M.M."/>
            <person name="Moncalvo J.M."/>
        </authorList>
    </citation>
    <scope>NUCLEOTIDE SEQUENCE [LARGE SCALE GENOMIC DNA]</scope>
    <source>
        <strain evidence="12 13">SC-DP-2</strain>
    </source>
</reference>
<dbReference type="InterPro" id="IPR027417">
    <property type="entry name" value="P-loop_NTPase"/>
</dbReference>
<evidence type="ECO:0000256" key="2">
    <source>
        <dbReference type="ARBA" id="ARBA00005619"/>
    </source>
</evidence>
<dbReference type="SUPFAM" id="SSF52540">
    <property type="entry name" value="P-loop containing nucleoside triphosphate hydrolases"/>
    <property type="match status" value="1"/>
</dbReference>
<dbReference type="AlphaFoldDB" id="A0A2T9XXZ2"/>